<name>A0A8T0PIG8_PANVG</name>
<reference evidence="1" key="1">
    <citation type="submission" date="2020-05" db="EMBL/GenBank/DDBJ databases">
        <title>WGS assembly of Panicum virgatum.</title>
        <authorList>
            <person name="Lovell J.T."/>
            <person name="Jenkins J."/>
            <person name="Shu S."/>
            <person name="Juenger T.E."/>
            <person name="Schmutz J."/>
        </authorList>
    </citation>
    <scope>NUCLEOTIDE SEQUENCE</scope>
    <source>
        <strain evidence="1">AP13</strain>
    </source>
</reference>
<accession>A0A8T0PIG8</accession>
<comment type="caution">
    <text evidence="1">The sequence shown here is derived from an EMBL/GenBank/DDBJ whole genome shotgun (WGS) entry which is preliminary data.</text>
</comment>
<keyword evidence="2" id="KW-1185">Reference proteome</keyword>
<gene>
    <name evidence="1" type="ORF">PVAP13_8KG091615</name>
</gene>
<evidence type="ECO:0000313" key="2">
    <source>
        <dbReference type="Proteomes" id="UP000823388"/>
    </source>
</evidence>
<protein>
    <submittedName>
        <fullName evidence="1">Uncharacterized protein</fullName>
    </submittedName>
</protein>
<sequence length="81" mass="9482">MSWLVYSSDFPSWGYGLLVVGRYLEEVLRCRCLLWCCAVWCLTFCWTQAARKEADRQRGGKGEGHREGRECLMFRQRTLVG</sequence>
<dbReference type="Proteomes" id="UP000823388">
    <property type="component" value="Chromosome 8K"/>
</dbReference>
<dbReference type="AlphaFoldDB" id="A0A8T0PIG8"/>
<dbReference type="EMBL" id="CM029051">
    <property type="protein sequence ID" value="KAG2560885.1"/>
    <property type="molecule type" value="Genomic_DNA"/>
</dbReference>
<evidence type="ECO:0000313" key="1">
    <source>
        <dbReference type="EMBL" id="KAG2560885.1"/>
    </source>
</evidence>
<proteinExistence type="predicted"/>
<organism evidence="1 2">
    <name type="scientific">Panicum virgatum</name>
    <name type="common">Blackwell switchgrass</name>
    <dbReference type="NCBI Taxonomy" id="38727"/>
    <lineage>
        <taxon>Eukaryota</taxon>
        <taxon>Viridiplantae</taxon>
        <taxon>Streptophyta</taxon>
        <taxon>Embryophyta</taxon>
        <taxon>Tracheophyta</taxon>
        <taxon>Spermatophyta</taxon>
        <taxon>Magnoliopsida</taxon>
        <taxon>Liliopsida</taxon>
        <taxon>Poales</taxon>
        <taxon>Poaceae</taxon>
        <taxon>PACMAD clade</taxon>
        <taxon>Panicoideae</taxon>
        <taxon>Panicodae</taxon>
        <taxon>Paniceae</taxon>
        <taxon>Panicinae</taxon>
        <taxon>Panicum</taxon>
        <taxon>Panicum sect. Hiantes</taxon>
    </lineage>
</organism>